<protein>
    <submittedName>
        <fullName evidence="1">Uncharacterized protein</fullName>
    </submittedName>
</protein>
<organism evidence="1 2">
    <name type="scientific">Rotaria sordida</name>
    <dbReference type="NCBI Taxonomy" id="392033"/>
    <lineage>
        <taxon>Eukaryota</taxon>
        <taxon>Metazoa</taxon>
        <taxon>Spiralia</taxon>
        <taxon>Gnathifera</taxon>
        <taxon>Rotifera</taxon>
        <taxon>Eurotatoria</taxon>
        <taxon>Bdelloidea</taxon>
        <taxon>Philodinida</taxon>
        <taxon>Philodinidae</taxon>
        <taxon>Rotaria</taxon>
    </lineage>
</organism>
<gene>
    <name evidence="1" type="ORF">JBS370_LOCUS15192</name>
</gene>
<evidence type="ECO:0000313" key="1">
    <source>
        <dbReference type="EMBL" id="CAF3799004.1"/>
    </source>
</evidence>
<evidence type="ECO:0000313" key="2">
    <source>
        <dbReference type="Proteomes" id="UP000663836"/>
    </source>
</evidence>
<name>A0A819BJ34_9BILA</name>
<dbReference type="Proteomes" id="UP000663836">
    <property type="component" value="Unassembled WGS sequence"/>
</dbReference>
<dbReference type="EMBL" id="CAJOBD010001433">
    <property type="protein sequence ID" value="CAF3799004.1"/>
    <property type="molecule type" value="Genomic_DNA"/>
</dbReference>
<sequence length="110" mass="12595">MYVFPLGRKSAACFPANKIPNRAKFDLFVLIVVVASRDTDELLIPIDSLLTSVSDKLFRLRIIFKDESVNGCIEYSESDHERGCFREERSSIEVESFVTTRESVDLKYNP</sequence>
<reference evidence="1" key="1">
    <citation type="submission" date="2021-02" db="EMBL/GenBank/DDBJ databases">
        <authorList>
            <person name="Nowell W R."/>
        </authorList>
    </citation>
    <scope>NUCLEOTIDE SEQUENCE</scope>
</reference>
<accession>A0A819BJ34</accession>
<proteinExistence type="predicted"/>
<comment type="caution">
    <text evidence="1">The sequence shown here is derived from an EMBL/GenBank/DDBJ whole genome shotgun (WGS) entry which is preliminary data.</text>
</comment>
<dbReference type="AlphaFoldDB" id="A0A819BJ34"/>